<dbReference type="PANTHER" id="PTHR43391">
    <property type="entry name" value="RETINOL DEHYDROGENASE-RELATED"/>
    <property type="match status" value="1"/>
</dbReference>
<dbReference type="InterPro" id="IPR020904">
    <property type="entry name" value="Sc_DH/Rdtase_CS"/>
</dbReference>
<accession>M2TQE4</accession>
<sequence>MPKINAVAGRTIAVTGAGSGIGRALAVLLAKKGARVALADRDEAGLAETSRLLGNYPHSTQVLDVTDSGALEGWIDGAAQEFGGLDGIINNAGLSVIAPFEHCPAEDFDRVMDVNFNAVARGCRAALPHLIGRDHAWIVNISSVFGMMGYPTQSAYNASKYAVRGLSEALHLEMQAMHPNVQVVRVHPGGIKTRVAHNAKFLRGMETGSEEALNDPDNFVARAKTTPEDAAETIVRGMERGDHRVLIGPDAKMIDYLTRLFPVSYWSRIGAFLGGAKQAEEKRKAAS</sequence>
<dbReference type="InterPro" id="IPR036291">
    <property type="entry name" value="NAD(P)-bd_dom_sf"/>
</dbReference>
<organism evidence="5 6">
    <name type="scientific">Pacificimonas flava</name>
    <dbReference type="NCBI Taxonomy" id="1234595"/>
    <lineage>
        <taxon>Bacteria</taxon>
        <taxon>Pseudomonadati</taxon>
        <taxon>Pseudomonadota</taxon>
        <taxon>Alphaproteobacteria</taxon>
        <taxon>Sphingomonadales</taxon>
        <taxon>Sphingosinicellaceae</taxon>
        <taxon>Pacificimonas</taxon>
    </lineage>
</organism>
<dbReference type="InterPro" id="IPR002347">
    <property type="entry name" value="SDR_fam"/>
</dbReference>
<dbReference type="PRINTS" id="PR00080">
    <property type="entry name" value="SDRFAMILY"/>
</dbReference>
<dbReference type="EMBL" id="AMRV01000002">
    <property type="protein sequence ID" value="EMD83986.1"/>
    <property type="molecule type" value="Genomic_DNA"/>
</dbReference>
<dbReference type="AlphaFoldDB" id="M2TQE4"/>
<comment type="similarity">
    <text evidence="1 3">Belongs to the short-chain dehydrogenases/reductases (SDR) family.</text>
</comment>
<evidence type="ECO:0000259" key="4">
    <source>
        <dbReference type="SMART" id="SM00822"/>
    </source>
</evidence>
<dbReference type="PROSITE" id="PS00061">
    <property type="entry name" value="ADH_SHORT"/>
    <property type="match status" value="1"/>
</dbReference>
<keyword evidence="2" id="KW-0560">Oxidoreductase</keyword>
<evidence type="ECO:0000256" key="3">
    <source>
        <dbReference type="RuleBase" id="RU000363"/>
    </source>
</evidence>
<gene>
    <name evidence="5" type="ORF">C725_0958</name>
</gene>
<evidence type="ECO:0000313" key="5">
    <source>
        <dbReference type="EMBL" id="EMD83986.1"/>
    </source>
</evidence>
<dbReference type="Pfam" id="PF00106">
    <property type="entry name" value="adh_short"/>
    <property type="match status" value="1"/>
</dbReference>
<dbReference type="OrthoDB" id="9793825at2"/>
<dbReference type="PRINTS" id="PR00081">
    <property type="entry name" value="GDHRDH"/>
</dbReference>
<evidence type="ECO:0000313" key="6">
    <source>
        <dbReference type="Proteomes" id="UP000011717"/>
    </source>
</evidence>
<dbReference type="GO" id="GO:0016491">
    <property type="term" value="F:oxidoreductase activity"/>
    <property type="evidence" value="ECO:0007669"/>
    <property type="project" value="UniProtKB-KW"/>
</dbReference>
<reference evidence="5 6" key="1">
    <citation type="journal article" date="2013" name="Genome Announc.">
        <title>Draft Genome Sequence of Strain JLT2015T, Belonging to the Family Sphingomonadaceae of the Alphaproteobacteria.</title>
        <authorList>
            <person name="Tang K."/>
            <person name="Liu K."/>
            <person name="Li S."/>
            <person name="Jiao N."/>
        </authorList>
    </citation>
    <scope>NUCLEOTIDE SEQUENCE [LARGE SCALE GENOMIC DNA]</scope>
    <source>
        <strain evidence="5 6">JLT2015</strain>
    </source>
</reference>
<protein>
    <submittedName>
        <fullName evidence="5">Short chain dehydrogenase</fullName>
    </submittedName>
</protein>
<evidence type="ECO:0000256" key="2">
    <source>
        <dbReference type="ARBA" id="ARBA00023002"/>
    </source>
</evidence>
<dbReference type="SMART" id="SM00822">
    <property type="entry name" value="PKS_KR"/>
    <property type="match status" value="1"/>
</dbReference>
<dbReference type="Proteomes" id="UP000011717">
    <property type="component" value="Unassembled WGS sequence"/>
</dbReference>
<proteinExistence type="inferred from homology"/>
<comment type="caution">
    <text evidence="5">The sequence shown here is derived from an EMBL/GenBank/DDBJ whole genome shotgun (WGS) entry which is preliminary data.</text>
</comment>
<dbReference type="PANTHER" id="PTHR43391:SF82">
    <property type="entry name" value="OXIDOREDUCTASE SADH-RELATED"/>
    <property type="match status" value="1"/>
</dbReference>
<dbReference type="InterPro" id="IPR057326">
    <property type="entry name" value="KR_dom"/>
</dbReference>
<dbReference type="RefSeq" id="WP_008600486.1">
    <property type="nucleotide sequence ID" value="NZ_AMRV01000002.1"/>
</dbReference>
<dbReference type="Gene3D" id="3.40.50.720">
    <property type="entry name" value="NAD(P)-binding Rossmann-like Domain"/>
    <property type="match status" value="1"/>
</dbReference>
<keyword evidence="6" id="KW-1185">Reference proteome</keyword>
<name>M2TQE4_9SPHN</name>
<evidence type="ECO:0000256" key="1">
    <source>
        <dbReference type="ARBA" id="ARBA00006484"/>
    </source>
</evidence>
<feature type="domain" description="Ketoreductase" evidence="4">
    <location>
        <begin position="10"/>
        <end position="194"/>
    </location>
</feature>
<dbReference type="SUPFAM" id="SSF51735">
    <property type="entry name" value="NAD(P)-binding Rossmann-fold domains"/>
    <property type="match status" value="1"/>
</dbReference>